<dbReference type="GO" id="GO:0042254">
    <property type="term" value="P:ribosome biogenesis"/>
    <property type="evidence" value="ECO:0007669"/>
    <property type="project" value="InterPro"/>
</dbReference>
<evidence type="ECO:0000313" key="4">
    <source>
        <dbReference type="Proteomes" id="UP000274922"/>
    </source>
</evidence>
<accession>A0A4P9X6A6</accession>
<dbReference type="PANTHER" id="PTHR12455">
    <property type="entry name" value="NUCLEOLAR COMPLEX PROTEIN 4"/>
    <property type="match status" value="1"/>
</dbReference>
<dbReference type="Proteomes" id="UP000274922">
    <property type="component" value="Unassembled WGS sequence"/>
</dbReference>
<reference evidence="4" key="1">
    <citation type="journal article" date="2018" name="Nat. Microbiol.">
        <title>Leveraging single-cell genomics to expand the fungal tree of life.</title>
        <authorList>
            <person name="Ahrendt S.R."/>
            <person name="Quandt C.A."/>
            <person name="Ciobanu D."/>
            <person name="Clum A."/>
            <person name="Salamov A."/>
            <person name="Andreopoulos B."/>
            <person name="Cheng J.F."/>
            <person name="Woyke T."/>
            <person name="Pelin A."/>
            <person name="Henrissat B."/>
            <person name="Reynolds N.K."/>
            <person name="Benny G.L."/>
            <person name="Smith M.E."/>
            <person name="James T.Y."/>
            <person name="Grigoriev I.V."/>
        </authorList>
    </citation>
    <scope>NUCLEOTIDE SEQUENCE [LARGE SCALE GENOMIC DNA]</scope>
    <source>
        <strain evidence="4">ATCC 52028</strain>
    </source>
</reference>
<name>A0A4P9X6A6_9FUNG</name>
<evidence type="ECO:0000256" key="1">
    <source>
        <dbReference type="ARBA" id="ARBA00007797"/>
    </source>
</evidence>
<dbReference type="Pfam" id="PF03914">
    <property type="entry name" value="CBF"/>
    <property type="match status" value="1"/>
</dbReference>
<dbReference type="STRING" id="1555241.A0A4P9X6A6"/>
<dbReference type="PANTHER" id="PTHR12455:SF0">
    <property type="entry name" value="NUCLEOLAR COMPLEX PROTEIN 4 HOMOLOG"/>
    <property type="match status" value="1"/>
</dbReference>
<organism evidence="3 4">
    <name type="scientific">Caulochytrium protostelioides</name>
    <dbReference type="NCBI Taxonomy" id="1555241"/>
    <lineage>
        <taxon>Eukaryota</taxon>
        <taxon>Fungi</taxon>
        <taxon>Fungi incertae sedis</taxon>
        <taxon>Chytridiomycota</taxon>
        <taxon>Chytridiomycota incertae sedis</taxon>
        <taxon>Chytridiomycetes</taxon>
        <taxon>Caulochytriales</taxon>
        <taxon>Caulochytriaceae</taxon>
        <taxon>Caulochytrium</taxon>
    </lineage>
</organism>
<comment type="similarity">
    <text evidence="1">Belongs to the CBF/MAK21 family.</text>
</comment>
<dbReference type="GO" id="GO:0032040">
    <property type="term" value="C:small-subunit processome"/>
    <property type="evidence" value="ECO:0007669"/>
    <property type="project" value="TreeGrafter"/>
</dbReference>
<dbReference type="EMBL" id="ML014202">
    <property type="protein sequence ID" value="RKP00716.1"/>
    <property type="molecule type" value="Genomic_DNA"/>
</dbReference>
<dbReference type="OrthoDB" id="10263185at2759"/>
<gene>
    <name evidence="3" type="ORF">CXG81DRAFT_5388</name>
</gene>
<proteinExistence type="inferred from homology"/>
<protein>
    <recommendedName>
        <fullName evidence="2">CCAAT-binding factor domain-containing protein</fullName>
    </recommendedName>
</protein>
<sequence length="215" mass="23988">DFFSSAYERGGALAVEALYGLWTLIQRYNVTYPDFWKQLYALVGYTDLWQLPHLPRFFRLLNIFLSSVQLSDRLVAAFVKRTARQALRAPTPVLLFVLPFLYNTLKRHNNVIGLLHDAADAAAAADLTDEAGFPIGFRVAADPFVADEANPEDANAMDSSLWELMALKQHAVPSVAALVRLFEEPLVRPIYVLDEFFGETYASMAATALDKTAAK</sequence>
<dbReference type="AlphaFoldDB" id="A0A4P9X6A6"/>
<feature type="non-terminal residue" evidence="3">
    <location>
        <position position="215"/>
    </location>
</feature>
<evidence type="ECO:0000259" key="2">
    <source>
        <dbReference type="Pfam" id="PF03914"/>
    </source>
</evidence>
<evidence type="ECO:0000313" key="3">
    <source>
        <dbReference type="EMBL" id="RKP00716.1"/>
    </source>
</evidence>
<dbReference type="InterPro" id="IPR027193">
    <property type="entry name" value="Noc4"/>
</dbReference>
<feature type="non-terminal residue" evidence="3">
    <location>
        <position position="1"/>
    </location>
</feature>
<dbReference type="GO" id="GO:0030692">
    <property type="term" value="C:Noc4p-Nop14p complex"/>
    <property type="evidence" value="ECO:0007669"/>
    <property type="project" value="TreeGrafter"/>
</dbReference>
<keyword evidence="4" id="KW-1185">Reference proteome</keyword>
<feature type="domain" description="CCAAT-binding factor" evidence="2">
    <location>
        <begin position="15"/>
        <end position="178"/>
    </location>
</feature>
<dbReference type="InterPro" id="IPR005612">
    <property type="entry name" value="CCAAT-binding_factor"/>
</dbReference>